<evidence type="ECO:0000256" key="6">
    <source>
        <dbReference type="ARBA" id="ARBA00022989"/>
    </source>
</evidence>
<feature type="transmembrane region" description="Helical" evidence="8">
    <location>
        <begin position="370"/>
        <end position="391"/>
    </location>
</feature>
<dbReference type="AlphaFoldDB" id="A0A1W1YRH6"/>
<feature type="transmembrane region" description="Helical" evidence="8">
    <location>
        <begin position="465"/>
        <end position="484"/>
    </location>
</feature>
<dbReference type="PANTHER" id="PTHR30047:SF7">
    <property type="entry name" value="HIGH-AFFINITY CHOLINE TRANSPORT PROTEIN"/>
    <property type="match status" value="1"/>
</dbReference>
<feature type="transmembrane region" description="Helical" evidence="8">
    <location>
        <begin position="282"/>
        <end position="298"/>
    </location>
</feature>
<evidence type="ECO:0000313" key="9">
    <source>
        <dbReference type="EMBL" id="SMC38797.1"/>
    </source>
</evidence>
<evidence type="ECO:0000256" key="1">
    <source>
        <dbReference type="ARBA" id="ARBA00004651"/>
    </source>
</evidence>
<dbReference type="Pfam" id="PF02028">
    <property type="entry name" value="BCCT"/>
    <property type="match status" value="1"/>
</dbReference>
<keyword evidence="7 8" id="KW-0472">Membrane</keyword>
<evidence type="ECO:0000256" key="5">
    <source>
        <dbReference type="ARBA" id="ARBA00022692"/>
    </source>
</evidence>
<dbReference type="EMBL" id="FWXY01000001">
    <property type="protein sequence ID" value="SMC38797.1"/>
    <property type="molecule type" value="Genomic_DNA"/>
</dbReference>
<proteinExistence type="inferred from homology"/>
<evidence type="ECO:0000256" key="2">
    <source>
        <dbReference type="ARBA" id="ARBA00005658"/>
    </source>
</evidence>
<feature type="transmembrane region" description="Helical" evidence="8">
    <location>
        <begin position="29"/>
        <end position="48"/>
    </location>
</feature>
<dbReference type="InterPro" id="IPR000060">
    <property type="entry name" value="BCCT_transptr"/>
</dbReference>
<organism evidence="9 10">
    <name type="scientific">Desulfocicer vacuolatum DSM 3385</name>
    <dbReference type="NCBI Taxonomy" id="1121400"/>
    <lineage>
        <taxon>Bacteria</taxon>
        <taxon>Pseudomonadati</taxon>
        <taxon>Thermodesulfobacteriota</taxon>
        <taxon>Desulfobacteria</taxon>
        <taxon>Desulfobacterales</taxon>
        <taxon>Desulfobacteraceae</taxon>
        <taxon>Desulfocicer</taxon>
    </lineage>
</organism>
<evidence type="ECO:0000256" key="8">
    <source>
        <dbReference type="SAM" id="Phobius"/>
    </source>
</evidence>
<reference evidence="9 10" key="1">
    <citation type="submission" date="2017-04" db="EMBL/GenBank/DDBJ databases">
        <authorList>
            <person name="Afonso C.L."/>
            <person name="Miller P.J."/>
            <person name="Scott M.A."/>
            <person name="Spackman E."/>
            <person name="Goraichik I."/>
            <person name="Dimitrov K.M."/>
            <person name="Suarez D.L."/>
            <person name="Swayne D.E."/>
        </authorList>
    </citation>
    <scope>NUCLEOTIDE SEQUENCE [LARGE SCALE GENOMIC DNA]</scope>
    <source>
        <strain evidence="9 10">DSM 3385</strain>
    </source>
</reference>
<evidence type="ECO:0000256" key="7">
    <source>
        <dbReference type="ARBA" id="ARBA00023136"/>
    </source>
</evidence>
<keyword evidence="5 8" id="KW-0812">Transmembrane</keyword>
<dbReference type="GO" id="GO:0022857">
    <property type="term" value="F:transmembrane transporter activity"/>
    <property type="evidence" value="ECO:0007669"/>
    <property type="project" value="InterPro"/>
</dbReference>
<feature type="transmembrane region" description="Helical" evidence="8">
    <location>
        <begin position="427"/>
        <end position="453"/>
    </location>
</feature>
<evidence type="ECO:0000256" key="4">
    <source>
        <dbReference type="ARBA" id="ARBA00022475"/>
    </source>
</evidence>
<dbReference type="Proteomes" id="UP000192418">
    <property type="component" value="Unassembled WGS sequence"/>
</dbReference>
<feature type="transmembrane region" description="Helical" evidence="8">
    <location>
        <begin position="60"/>
        <end position="85"/>
    </location>
</feature>
<evidence type="ECO:0000313" key="10">
    <source>
        <dbReference type="Proteomes" id="UP000192418"/>
    </source>
</evidence>
<dbReference type="PANTHER" id="PTHR30047">
    <property type="entry name" value="HIGH-AFFINITY CHOLINE TRANSPORT PROTEIN-RELATED"/>
    <property type="match status" value="1"/>
</dbReference>
<gene>
    <name evidence="9" type="ORF">SAMN02746065_101287</name>
</gene>
<comment type="subcellular location">
    <subcellularLocation>
        <location evidence="1">Cell membrane</location>
        <topology evidence="1">Multi-pass membrane protein</topology>
    </subcellularLocation>
</comment>
<evidence type="ECO:0000256" key="3">
    <source>
        <dbReference type="ARBA" id="ARBA00022448"/>
    </source>
</evidence>
<accession>A0A1W1YRH6</accession>
<keyword evidence="6 8" id="KW-1133">Transmembrane helix</keyword>
<protein>
    <submittedName>
        <fullName evidence="9">Glycine betaine transporter</fullName>
    </submittedName>
</protein>
<comment type="similarity">
    <text evidence="2">Belongs to the BCCT transporter (TC 2.A.15) family.</text>
</comment>
<keyword evidence="4" id="KW-1003">Cell membrane</keyword>
<keyword evidence="10" id="KW-1185">Reference proteome</keyword>
<keyword evidence="3" id="KW-0813">Transport</keyword>
<feature type="transmembrane region" description="Helical" evidence="8">
    <location>
        <begin position="250"/>
        <end position="270"/>
    </location>
</feature>
<feature type="transmembrane region" description="Helical" evidence="8">
    <location>
        <begin position="162"/>
        <end position="182"/>
    </location>
</feature>
<dbReference type="GO" id="GO:0005886">
    <property type="term" value="C:plasma membrane"/>
    <property type="evidence" value="ECO:0007669"/>
    <property type="project" value="UniProtKB-SubCell"/>
</dbReference>
<sequence length="526" mass="57987">MSTTSAVQSKTQQTKGLMEKILKGYDPKLFWPVLTFFLIILICAVAFPKETEKTFITARNFMIFNFSWAILLGVGFTLFFCIYLIFSPYADIKLGKEDDIPDFSFSAWIAMLFSCGLGIGFVFYSVTEPLIHLYKAPYIADAGLTGTAAGIPRAIHLTLLDWGLHGWALFVVAGWAIAYPAYRLGKPMTVATGLYGILGDRCNSSIWGRLADGLGALGTIGGTATMMGLGVASISFGINQIFGVQLDNVGKIILMLFLIAAYVISAASGVEKGIKILSQTNMTLAGILLLIILFWGPAPTNYLLNMITQMTGDYVTKLVEFSFWSDVEGLKQREWLGWWVVFYWLWYISYIPFCGGFIARISRGRTLKEFVVGVMVVPMILTVLWFCIWGGSATYADVSGIVPLWEKVQLNNEAGIYLLLGSMKGGWWLSLIVLTNLIIFAVTTADSASFFIAMQMTKGSFNPSIAMRLLWGAIIGLTGILFQLTGGFAAIKSLAIVLGGPFFFVSIAFIVSTYKMLKMTRENRFN</sequence>
<feature type="transmembrane region" description="Helical" evidence="8">
    <location>
        <begin position="336"/>
        <end position="358"/>
    </location>
</feature>
<feature type="transmembrane region" description="Helical" evidence="8">
    <location>
        <begin position="490"/>
        <end position="514"/>
    </location>
</feature>
<feature type="transmembrane region" description="Helical" evidence="8">
    <location>
        <begin position="214"/>
        <end position="238"/>
    </location>
</feature>
<feature type="transmembrane region" description="Helical" evidence="8">
    <location>
        <begin position="105"/>
        <end position="126"/>
    </location>
</feature>
<name>A0A1W1YRH6_9BACT</name>
<dbReference type="OrthoDB" id="9775735at2"/>